<dbReference type="STRING" id="561720.SAMN06275492_13910"/>
<keyword evidence="3" id="KW-1185">Reference proteome</keyword>
<evidence type="ECO:0000313" key="3">
    <source>
        <dbReference type="Proteomes" id="UP000193355"/>
    </source>
</evidence>
<reference evidence="3" key="1">
    <citation type="submission" date="2017-04" db="EMBL/GenBank/DDBJ databases">
        <authorList>
            <person name="Varghese N."/>
            <person name="Submissions S."/>
        </authorList>
    </citation>
    <scope>NUCLEOTIDE SEQUENCE [LARGE SCALE GENOMIC DNA]</scope>
    <source>
        <strain evidence="3">USBA 82</strain>
    </source>
</reference>
<dbReference type="Proteomes" id="UP000193355">
    <property type="component" value="Unassembled WGS sequence"/>
</dbReference>
<dbReference type="EMBL" id="FXBB01000039">
    <property type="protein sequence ID" value="SMG46069.1"/>
    <property type="molecule type" value="Genomic_DNA"/>
</dbReference>
<dbReference type="AlphaFoldDB" id="A0A1X7KYV7"/>
<accession>A0A1X7KYV7</accession>
<protein>
    <recommendedName>
        <fullName evidence="4">Outer membrane lipoprotein-sorting protein</fullName>
    </recommendedName>
</protein>
<organism evidence="2 3">
    <name type="scientific">Dethiosulfovibrio salsuginis</name>
    <dbReference type="NCBI Taxonomy" id="561720"/>
    <lineage>
        <taxon>Bacteria</taxon>
        <taxon>Thermotogati</taxon>
        <taxon>Synergistota</taxon>
        <taxon>Synergistia</taxon>
        <taxon>Synergistales</taxon>
        <taxon>Dethiosulfovibrionaceae</taxon>
        <taxon>Dethiosulfovibrio</taxon>
    </lineage>
</organism>
<evidence type="ECO:0000313" key="2">
    <source>
        <dbReference type="EMBL" id="SMG46069.1"/>
    </source>
</evidence>
<name>A0A1X7KYV7_9BACT</name>
<sequence length="259" mass="29363">MRRKGFCLFLFVAFCCFLPFRAYSQERSFSGRVDVTGPETSLLRWLVEETKPESARMILDGPIGSDGKVRHLYFEAVGPTLEGLRVESLSVETVFADFGPLSTWTDRGPSEIREVVMGYFDSTMTDSDINGFLRGMTMKGDEGDWESISVKFIPGGLSALGYYNLRNPGLKLKVELDGKLVLRDRSEIWLDRYVFKVNNDDQSSVVESALEKVQPIVDMKNFIFPVQLQTLDLQKGRMRLATRVLPKPFDGISLVYRSK</sequence>
<evidence type="ECO:0000256" key="1">
    <source>
        <dbReference type="SAM" id="SignalP"/>
    </source>
</evidence>
<keyword evidence="1" id="KW-0732">Signal</keyword>
<proteinExistence type="predicted"/>
<feature type="chain" id="PRO_5012326954" description="Outer membrane lipoprotein-sorting protein" evidence="1">
    <location>
        <begin position="25"/>
        <end position="259"/>
    </location>
</feature>
<evidence type="ECO:0008006" key="4">
    <source>
        <dbReference type="Google" id="ProtNLM"/>
    </source>
</evidence>
<gene>
    <name evidence="2" type="ORF">SAMN06275492_13910</name>
</gene>
<feature type="signal peptide" evidence="1">
    <location>
        <begin position="1"/>
        <end position="24"/>
    </location>
</feature>